<dbReference type="EMBL" id="NMUH01000401">
    <property type="protein sequence ID" value="MQL78459.1"/>
    <property type="molecule type" value="Genomic_DNA"/>
</dbReference>
<keyword evidence="3" id="KW-1133">Transmembrane helix</keyword>
<protein>
    <submittedName>
        <fullName evidence="4">Uncharacterized protein</fullName>
    </submittedName>
</protein>
<dbReference type="Gene3D" id="3.40.50.720">
    <property type="entry name" value="NAD(P)-binding Rossmann-like Domain"/>
    <property type="match status" value="1"/>
</dbReference>
<evidence type="ECO:0000313" key="5">
    <source>
        <dbReference type="Proteomes" id="UP000652761"/>
    </source>
</evidence>
<organism evidence="4 5">
    <name type="scientific">Colocasia esculenta</name>
    <name type="common">Wild taro</name>
    <name type="synonym">Arum esculentum</name>
    <dbReference type="NCBI Taxonomy" id="4460"/>
    <lineage>
        <taxon>Eukaryota</taxon>
        <taxon>Viridiplantae</taxon>
        <taxon>Streptophyta</taxon>
        <taxon>Embryophyta</taxon>
        <taxon>Tracheophyta</taxon>
        <taxon>Spermatophyta</taxon>
        <taxon>Magnoliopsida</taxon>
        <taxon>Liliopsida</taxon>
        <taxon>Araceae</taxon>
        <taxon>Aroideae</taxon>
        <taxon>Colocasieae</taxon>
        <taxon>Colocasia</taxon>
    </lineage>
</organism>
<keyword evidence="3" id="KW-0812">Transmembrane</keyword>
<dbReference type="PANTHER" id="PTHR43180">
    <property type="entry name" value="3-OXOACYL-(ACYL-CARRIER-PROTEIN) REDUCTASE (AFU_ORTHOLOGUE AFUA_6G11210)"/>
    <property type="match status" value="1"/>
</dbReference>
<reference evidence="4" key="1">
    <citation type="submission" date="2017-07" db="EMBL/GenBank/DDBJ databases">
        <title>Taro Niue Genome Assembly and Annotation.</title>
        <authorList>
            <person name="Atibalentja N."/>
            <person name="Keating K."/>
            <person name="Fields C.J."/>
        </authorList>
    </citation>
    <scope>NUCLEOTIDE SEQUENCE</scope>
    <source>
        <strain evidence="4">Niue_2</strain>
        <tissue evidence="4">Leaf</tissue>
    </source>
</reference>
<feature type="non-terminal residue" evidence="4">
    <location>
        <position position="1"/>
    </location>
</feature>
<proteinExistence type="inferred from homology"/>
<comment type="similarity">
    <text evidence="1">Belongs to the short-chain dehydrogenases/reductases (SDR) family.</text>
</comment>
<dbReference type="InterPro" id="IPR036291">
    <property type="entry name" value="NAD(P)-bd_dom_sf"/>
</dbReference>
<dbReference type="SUPFAM" id="SSF51735">
    <property type="entry name" value="NAD(P)-binding Rossmann-fold domains"/>
    <property type="match status" value="1"/>
</dbReference>
<evidence type="ECO:0000256" key="3">
    <source>
        <dbReference type="SAM" id="Phobius"/>
    </source>
</evidence>
<evidence type="ECO:0000256" key="1">
    <source>
        <dbReference type="ARBA" id="ARBA00006484"/>
    </source>
</evidence>
<dbReference type="PANTHER" id="PTHR43180:SF30">
    <property type="entry name" value="MOMILACTONE A SYNTHASE"/>
    <property type="match status" value="1"/>
</dbReference>
<evidence type="ECO:0000313" key="4">
    <source>
        <dbReference type="EMBL" id="MQL78459.1"/>
    </source>
</evidence>
<name>A0A843UEF6_COLES</name>
<keyword evidence="2" id="KW-0560">Oxidoreductase</keyword>
<dbReference type="Proteomes" id="UP000652761">
    <property type="component" value="Unassembled WGS sequence"/>
</dbReference>
<dbReference type="Pfam" id="PF00106">
    <property type="entry name" value="adh_short"/>
    <property type="match status" value="1"/>
</dbReference>
<dbReference type="OrthoDB" id="294295at2759"/>
<gene>
    <name evidence="4" type="ORF">Taro_010890</name>
</gene>
<keyword evidence="5" id="KW-1185">Reference proteome</keyword>
<dbReference type="InterPro" id="IPR002347">
    <property type="entry name" value="SDR_fam"/>
</dbReference>
<comment type="caution">
    <text evidence="4">The sequence shown here is derived from an EMBL/GenBank/DDBJ whole genome shotgun (WGS) entry which is preliminary data.</text>
</comment>
<sequence>ILENLFTPLYVSLLPYQKGQQDDKGEALCCELGCPTIAIFIHCDVSDESNVYKVVDATIATYGKLDVMFNNVEIVGQRCAKKKDFERVVPFNLSGAFLVTKQVACIMVLVGWGSIIIITSVCWVIGGWHRTHSPARSMPWWGCVGRLTNSCWIVLRGKLRIKLLKECKDKDQWICDVVMPAPWHPLHQRLPKVVEGDGHLHPQACLALPLCSSTEPYAAHHSGQARNYTGEGRPGTKLKATLEEGGRGLGSIQHQRRNGG</sequence>
<dbReference type="AlphaFoldDB" id="A0A843UEF6"/>
<dbReference type="GO" id="GO:0016491">
    <property type="term" value="F:oxidoreductase activity"/>
    <property type="evidence" value="ECO:0007669"/>
    <property type="project" value="UniProtKB-KW"/>
</dbReference>
<accession>A0A843UEF6</accession>
<feature type="transmembrane region" description="Helical" evidence="3">
    <location>
        <begin position="103"/>
        <end position="126"/>
    </location>
</feature>
<evidence type="ECO:0000256" key="2">
    <source>
        <dbReference type="ARBA" id="ARBA00023002"/>
    </source>
</evidence>
<keyword evidence="3" id="KW-0472">Membrane</keyword>